<dbReference type="InterPro" id="IPR014027">
    <property type="entry name" value="UDP-Glc/GDP-Man_DH_C"/>
</dbReference>
<dbReference type="InterPro" id="IPR028359">
    <property type="entry name" value="UDP_ManNAc/GlcNAc_DH"/>
</dbReference>
<keyword evidence="2" id="KW-0520">NAD</keyword>
<dbReference type="InterPro" id="IPR017476">
    <property type="entry name" value="UDP-Glc/GDP-Man"/>
</dbReference>
<dbReference type="EMBL" id="CT573074">
    <property type="protein sequence ID" value="CAJ70964.1"/>
    <property type="molecule type" value="Genomic_DNA"/>
</dbReference>
<dbReference type="Pfam" id="PF00984">
    <property type="entry name" value="UDPG_MGDP_dh"/>
    <property type="match status" value="1"/>
</dbReference>
<dbReference type="PIRSF" id="PIRSF500136">
    <property type="entry name" value="UDP_ManNAc_DH"/>
    <property type="match status" value="1"/>
</dbReference>
<accession>Q1PUR9</accession>
<dbReference type="SUPFAM" id="SSF51735">
    <property type="entry name" value="NAD(P)-binding Rossmann-fold domains"/>
    <property type="match status" value="1"/>
</dbReference>
<dbReference type="InterPro" id="IPR036220">
    <property type="entry name" value="UDP-Glc/GDP-Man_DH_C_sf"/>
</dbReference>
<name>Q1PUR9_KUEST</name>
<gene>
    <name evidence="5" type="ORF">kustb0219</name>
</gene>
<evidence type="ECO:0000259" key="4">
    <source>
        <dbReference type="SMART" id="SM00984"/>
    </source>
</evidence>
<dbReference type="GO" id="GO:0047919">
    <property type="term" value="F:GDP-mannose 6-dehydrogenase activity"/>
    <property type="evidence" value="ECO:0007669"/>
    <property type="project" value="UniProtKB-EC"/>
</dbReference>
<dbReference type="Pfam" id="PF03721">
    <property type="entry name" value="UDPG_MGDP_dh_N"/>
    <property type="match status" value="1"/>
</dbReference>
<organism evidence="5">
    <name type="scientific">Kuenenia stuttgartiensis</name>
    <dbReference type="NCBI Taxonomy" id="174633"/>
    <lineage>
        <taxon>Bacteria</taxon>
        <taxon>Pseudomonadati</taxon>
        <taxon>Planctomycetota</taxon>
        <taxon>Candidatus Brocadiia</taxon>
        <taxon>Candidatus Brocadiales</taxon>
        <taxon>Candidatus Brocadiaceae</taxon>
        <taxon>Candidatus Kuenenia</taxon>
    </lineage>
</organism>
<dbReference type="SUPFAM" id="SSF52413">
    <property type="entry name" value="UDP-glucose/GDP-mannose dehydrogenase C-terminal domain"/>
    <property type="match status" value="1"/>
</dbReference>
<dbReference type="EC" id="1.1.1.22" evidence="5"/>
<comment type="similarity">
    <text evidence="3">Belongs to the UDP-glucose/GDP-mannose dehydrogenase family.</text>
</comment>
<evidence type="ECO:0000256" key="2">
    <source>
        <dbReference type="ARBA" id="ARBA00023027"/>
    </source>
</evidence>
<proteinExistence type="inferred from homology"/>
<dbReference type="GO" id="GO:0016628">
    <property type="term" value="F:oxidoreductase activity, acting on the CH-CH group of donors, NAD or NADP as acceptor"/>
    <property type="evidence" value="ECO:0007669"/>
    <property type="project" value="InterPro"/>
</dbReference>
<dbReference type="GO" id="GO:0000271">
    <property type="term" value="P:polysaccharide biosynthetic process"/>
    <property type="evidence" value="ECO:0007669"/>
    <property type="project" value="InterPro"/>
</dbReference>
<dbReference type="NCBIfam" id="TIGR03026">
    <property type="entry name" value="NDP-sugDHase"/>
    <property type="match status" value="1"/>
</dbReference>
<dbReference type="PANTHER" id="PTHR43491:SF1">
    <property type="entry name" value="UDP-N-ACETYL-D-MANNOSAMINE DEHYDROGENASE"/>
    <property type="match status" value="1"/>
</dbReference>
<evidence type="ECO:0000256" key="3">
    <source>
        <dbReference type="PIRNR" id="PIRNR000124"/>
    </source>
</evidence>
<feature type="domain" description="UDP-glucose/GDP-mannose dehydrogenase C-terminal" evidence="4">
    <location>
        <begin position="355"/>
        <end position="450"/>
    </location>
</feature>
<dbReference type="EC" id="1.1.1.132" evidence="5"/>
<sequence length="459" mass="51318">MLCQHFLYSQQFPDVCNASLNYYQFLIMEKLLEKIKTKKAKIGIIGLGYVGLPLALEFVRSGYCVTGIDRNKDHVASLNRGKSYIGDVKDEDIAQFVEKRLFLVTDDASAISTLDAISICVPTPLTKTKDPDMSYIINVSQEIKKHMRKGQLLVLESTTYPGTTEELVLPILEGDTLRVGKDFYLAFSPERVDPGNKVYSIRNVPKVVGGVTKQCTELAMSLYGQIVEKIVPVTSTKVAEMVKLLENTFRSVNIALVNEIAVMAERIGIDVWEVIDAARTKPFGFMSFYPGPGLGGHCIPIDPLYLSWVAKKNGFELRFVALADQINSAMPEFVVEKITDALNNFEKSVKGSAIHILGVAYKKDVGDIRESPALEIMHQLKNKGAKLTYSDPYIPEINYHGLCTKSKTHTKEFFSKIDCSVIVTDHCCFDYDLIVSHSKLIVDTRNALKGVNRKHIFRL</sequence>
<dbReference type="SMART" id="SM00984">
    <property type="entry name" value="UDPG_MGDP_dh_C"/>
    <property type="match status" value="1"/>
</dbReference>
<evidence type="ECO:0000313" key="5">
    <source>
        <dbReference type="EMBL" id="CAJ70964.1"/>
    </source>
</evidence>
<dbReference type="InterPro" id="IPR014026">
    <property type="entry name" value="UDP-Glc/GDP-Man_DH_dimer"/>
</dbReference>
<dbReference type="AlphaFoldDB" id="Q1PUR9"/>
<dbReference type="InterPro" id="IPR001732">
    <property type="entry name" value="UDP-Glc/GDP-Man_DH_N"/>
</dbReference>
<dbReference type="GO" id="GO:0003979">
    <property type="term" value="F:UDP-glucose 6-dehydrogenase activity"/>
    <property type="evidence" value="ECO:0007669"/>
    <property type="project" value="UniProtKB-EC"/>
</dbReference>
<reference evidence="5" key="1">
    <citation type="journal article" date="2006" name="Nature">
        <title>Deciphering the evolution and metabolism of an anammox bacterium from a community genome.</title>
        <authorList>
            <person name="Strous M."/>
            <person name="Pelletier E."/>
            <person name="Mangenot S."/>
            <person name="Rattei T."/>
            <person name="Lehner A."/>
            <person name="Taylor M.W."/>
            <person name="Horn M."/>
            <person name="Daims H."/>
            <person name="Bartol-Mavel D."/>
            <person name="Wincker P."/>
            <person name="Barbe V."/>
            <person name="Fonknechten N."/>
            <person name="Vallenet D."/>
            <person name="Segurens B."/>
            <person name="Schenowitz-Truong C."/>
            <person name="Medigue C."/>
            <person name="Collingro A."/>
            <person name="Snel B."/>
            <person name="Dutilh B.E."/>
            <person name="OpDenCamp H.J.M."/>
            <person name="vanDerDrift C."/>
            <person name="Cirpus I."/>
            <person name="vanDePas-Schoonen K.T."/>
            <person name="Harhangi H.R."/>
            <person name="vanNiftrik L."/>
            <person name="Schmid M."/>
            <person name="Keltjens J."/>
            <person name="vanDeVossenberg J."/>
            <person name="Kartal B."/>
            <person name="Meier H."/>
            <person name="Frishman D."/>
            <person name="Huynen M.A."/>
            <person name="Mewes H."/>
            <person name="Weissenbach J."/>
            <person name="Jetten M.S.M."/>
            <person name="Wagner M."/>
            <person name="LePaslier D."/>
        </authorList>
    </citation>
    <scope>NUCLEOTIDE SEQUENCE</scope>
</reference>
<dbReference type="SUPFAM" id="SSF48179">
    <property type="entry name" value="6-phosphogluconate dehydrogenase C-terminal domain-like"/>
    <property type="match status" value="1"/>
</dbReference>
<dbReference type="GO" id="GO:0051287">
    <property type="term" value="F:NAD binding"/>
    <property type="evidence" value="ECO:0007669"/>
    <property type="project" value="InterPro"/>
</dbReference>
<dbReference type="InterPro" id="IPR008927">
    <property type="entry name" value="6-PGluconate_DH-like_C_sf"/>
</dbReference>
<dbReference type="Gene3D" id="3.40.50.720">
    <property type="entry name" value="NAD(P)-binding Rossmann-like Domain"/>
    <property type="match status" value="2"/>
</dbReference>
<evidence type="ECO:0000256" key="1">
    <source>
        <dbReference type="ARBA" id="ARBA00023002"/>
    </source>
</evidence>
<keyword evidence="1 5" id="KW-0560">Oxidoreductase</keyword>
<protein>
    <submittedName>
        <fullName evidence="5">Strongly similar to UDP-glucose/GDP-mannose dehydrogenase enzyme family</fullName>
        <ecNumber evidence="5">1.1.1.132</ecNumber>
        <ecNumber evidence="5">1.1.1.22</ecNumber>
    </submittedName>
</protein>
<dbReference type="PIRSF" id="PIRSF000124">
    <property type="entry name" value="UDPglc_GDPman_dh"/>
    <property type="match status" value="1"/>
</dbReference>
<dbReference type="InterPro" id="IPR036291">
    <property type="entry name" value="NAD(P)-bd_dom_sf"/>
</dbReference>
<dbReference type="Pfam" id="PF03720">
    <property type="entry name" value="UDPG_MGDP_dh_C"/>
    <property type="match status" value="1"/>
</dbReference>
<reference evidence="5" key="2">
    <citation type="submission" date="2006-01" db="EMBL/GenBank/DDBJ databases">
        <authorList>
            <person name="Genoscope"/>
        </authorList>
    </citation>
    <scope>NUCLEOTIDE SEQUENCE</scope>
</reference>
<dbReference type="PANTHER" id="PTHR43491">
    <property type="entry name" value="UDP-N-ACETYL-D-MANNOSAMINE DEHYDROGENASE"/>
    <property type="match status" value="1"/>
</dbReference>